<dbReference type="EMBL" id="JANEYF010003409">
    <property type="protein sequence ID" value="KAJ8936529.1"/>
    <property type="molecule type" value="Genomic_DNA"/>
</dbReference>
<evidence type="ECO:0000313" key="1">
    <source>
        <dbReference type="EMBL" id="KAJ8936529.1"/>
    </source>
</evidence>
<dbReference type="PANTHER" id="PTHR33480:SF1">
    <property type="entry name" value="TYR RECOMBINASE DOMAIN-CONTAINING PROTEIN"/>
    <property type="match status" value="1"/>
</dbReference>
<accession>A0AAV8XDI7</accession>
<dbReference type="PANTHER" id="PTHR33480">
    <property type="entry name" value="SET DOMAIN-CONTAINING PROTEIN-RELATED"/>
    <property type="match status" value="1"/>
</dbReference>
<dbReference type="AlphaFoldDB" id="A0AAV8XDI7"/>
<evidence type="ECO:0000313" key="2">
    <source>
        <dbReference type="Proteomes" id="UP001162156"/>
    </source>
</evidence>
<gene>
    <name evidence="1" type="ORF">NQ314_012302</name>
</gene>
<protein>
    <submittedName>
        <fullName evidence="1">Uncharacterized protein</fullName>
    </submittedName>
</protein>
<name>A0AAV8XDI7_9CUCU</name>
<comment type="caution">
    <text evidence="1">The sequence shown here is derived from an EMBL/GenBank/DDBJ whole genome shotgun (WGS) entry which is preliminary data.</text>
</comment>
<reference evidence="1" key="1">
    <citation type="journal article" date="2023" name="Insect Mol. Biol.">
        <title>Genome sequencing provides insights into the evolution of gene families encoding plant cell wall-degrading enzymes in longhorned beetles.</title>
        <authorList>
            <person name="Shin N.R."/>
            <person name="Okamura Y."/>
            <person name="Kirsch R."/>
            <person name="Pauchet Y."/>
        </authorList>
    </citation>
    <scope>NUCLEOTIDE SEQUENCE</scope>
    <source>
        <strain evidence="1">RBIC_L_NR</strain>
    </source>
</reference>
<keyword evidence="2" id="KW-1185">Reference proteome</keyword>
<organism evidence="1 2">
    <name type="scientific">Rhamnusium bicolor</name>
    <dbReference type="NCBI Taxonomy" id="1586634"/>
    <lineage>
        <taxon>Eukaryota</taxon>
        <taxon>Metazoa</taxon>
        <taxon>Ecdysozoa</taxon>
        <taxon>Arthropoda</taxon>
        <taxon>Hexapoda</taxon>
        <taxon>Insecta</taxon>
        <taxon>Pterygota</taxon>
        <taxon>Neoptera</taxon>
        <taxon>Endopterygota</taxon>
        <taxon>Coleoptera</taxon>
        <taxon>Polyphaga</taxon>
        <taxon>Cucujiformia</taxon>
        <taxon>Chrysomeloidea</taxon>
        <taxon>Cerambycidae</taxon>
        <taxon>Lepturinae</taxon>
        <taxon>Rhagiini</taxon>
        <taxon>Rhamnusium</taxon>
    </lineage>
</organism>
<dbReference type="Proteomes" id="UP001162156">
    <property type="component" value="Unassembled WGS sequence"/>
</dbReference>
<sequence length="635" mass="73383">MQKNFNCYKKELSIWDTRSWIMQSESNMSNDNYFEDDDDSVVDPDYIPDEDHLITTVIGKDSEVSITRLGYDNGNLIPAPGQRNLLVMGKQVRCNLSNNANDIVKNCIFPVIRDDEISKPLRYDELIIVYANKMTSKYRRQHNYPMIRTRIRLIGRILFELKKLDPSITDFASLFKPNNYDNVIKAINCVAELNVENKRYKAPSTAASCERKKEVEDFLKLIDVDYGIAVNKTVTENQLEQKRKKQIILPSIDDIKTLNKYLKVNRQKYYSLLSSNFSVQSYKKLAAYTLTSVQVFNRRRAGEIERIEINDFKNYQSIDTNTGYDILQSLSSEEQEAARSYVRFVIRGKLGREVPVLLYKELVDCIELLIKNRLMAGVPENNGFIFGIPGDQHKYLRACNLMKEFSELCGAKRPESLRGTNLRKQIATHSVIYNLSDTEVSDLANFMGHHEKIHKEHYRMPIIARDITRMSRLLEMAQGGISSGATEKESEDELEEESEIFNNMEQNEFDSNNNNTEIHSVAKKRCTSPTGSVKRRSWDDAEVSTALKLFSKCIENQTLPTLAQCQDAVIEEITLQKRSPMQLKLWVHNRIKRDEKYHQKHDSQIGIKGVTWTSPEKSLAFKIFKENIENRKLPS</sequence>
<proteinExistence type="predicted"/>